<keyword evidence="1" id="KW-0732">Signal</keyword>
<dbReference type="Proteomes" id="UP000755667">
    <property type="component" value="Unassembled WGS sequence"/>
</dbReference>
<feature type="signal peptide" evidence="1">
    <location>
        <begin position="1"/>
        <end position="30"/>
    </location>
</feature>
<reference evidence="2 5" key="1">
    <citation type="submission" date="2021-01" db="EMBL/GenBank/DDBJ databases">
        <title>Diatom-associated Roseobacters Show Island Model of Population Structure.</title>
        <authorList>
            <person name="Qu L."/>
            <person name="Feng X."/>
            <person name="Chen Y."/>
            <person name="Li L."/>
            <person name="Wang X."/>
            <person name="Hu Z."/>
            <person name="Wang H."/>
            <person name="Luo H."/>
        </authorList>
    </citation>
    <scope>NUCLEOTIDE SEQUENCE</scope>
    <source>
        <strain evidence="3 5">CC28-63</strain>
        <strain evidence="2">CC28-69</strain>
    </source>
</reference>
<evidence type="ECO:0000313" key="5">
    <source>
        <dbReference type="Proteomes" id="UP000809440"/>
    </source>
</evidence>
<dbReference type="AlphaFoldDB" id="A0A9Q2NU51"/>
<dbReference type="RefSeq" id="WP_085628446.1">
    <property type="nucleotide sequence ID" value="NZ_JAFBWU010000001.1"/>
</dbReference>
<dbReference type="EMBL" id="JAFBXF010000001">
    <property type="protein sequence ID" value="MBM2415410.1"/>
    <property type="molecule type" value="Genomic_DNA"/>
</dbReference>
<keyword evidence="5" id="KW-1185">Reference proteome</keyword>
<dbReference type="GeneID" id="62640188"/>
<organism evidence="2 4">
    <name type="scientific">Marivita cryptomonadis</name>
    <dbReference type="NCBI Taxonomy" id="505252"/>
    <lineage>
        <taxon>Bacteria</taxon>
        <taxon>Pseudomonadati</taxon>
        <taxon>Pseudomonadota</taxon>
        <taxon>Alphaproteobacteria</taxon>
        <taxon>Rhodobacterales</taxon>
        <taxon>Roseobacteraceae</taxon>
        <taxon>Marivita</taxon>
    </lineage>
</organism>
<evidence type="ECO:0000313" key="4">
    <source>
        <dbReference type="Proteomes" id="UP000755667"/>
    </source>
</evidence>
<proteinExistence type="predicted"/>
<feature type="chain" id="PRO_5040108175" evidence="1">
    <location>
        <begin position="31"/>
        <end position="176"/>
    </location>
</feature>
<protein>
    <submittedName>
        <fullName evidence="2">Uncharacterized protein</fullName>
    </submittedName>
</protein>
<dbReference type="EMBL" id="JAFBXE010000001">
    <property type="protein sequence ID" value="MBM2410743.1"/>
    <property type="molecule type" value="Genomic_DNA"/>
</dbReference>
<gene>
    <name evidence="2" type="ORF">JQX41_00370</name>
    <name evidence="3" type="ORF">JQX48_00370</name>
</gene>
<dbReference type="Proteomes" id="UP000809440">
    <property type="component" value="Unassembled WGS sequence"/>
</dbReference>
<evidence type="ECO:0000256" key="1">
    <source>
        <dbReference type="SAM" id="SignalP"/>
    </source>
</evidence>
<name>A0A9Q2NU51_9RHOB</name>
<comment type="caution">
    <text evidence="2">The sequence shown here is derived from an EMBL/GenBank/DDBJ whole genome shotgun (WGS) entry which is preliminary data.</text>
</comment>
<accession>A0A9Q2NU51</accession>
<sequence length="176" mass="19395">MTAFSGFRFLRAVSAFCIGTSLLAASMATAKEEGRITLTLADETLELPLSSGHSDWTGSQGFVRVSILTRPSDLGTWQRFQSLRLAFDLLRDRAQLPEMSLLRRTEDAEFERWYGRVDSGGLIVTVTDRDLKDDLLRISGTFIGTLGQSADFGKTIDLSAPMPVSGTFEVTLLPIR</sequence>
<evidence type="ECO:0000313" key="3">
    <source>
        <dbReference type="EMBL" id="MBM2415410.1"/>
    </source>
</evidence>
<evidence type="ECO:0000313" key="2">
    <source>
        <dbReference type="EMBL" id="MBM2410743.1"/>
    </source>
</evidence>
<dbReference type="OrthoDB" id="7855275at2"/>